<dbReference type="Proteomes" id="UP000238296">
    <property type="component" value="Unassembled WGS sequence"/>
</dbReference>
<sequence length="88" mass="8827">MSAVATPLVVATRLAAPGNTRVWSASTESGARSSRTSLTSRASMPVGTGSPRPVSTATAACGSLDCFCQPTQVTGLAVVSTNCSRPRG</sequence>
<comment type="caution">
    <text evidence="2">The sequence shown here is derived from an EMBL/GenBank/DDBJ whole genome shotgun (WGS) entry which is preliminary data.</text>
</comment>
<dbReference type="EMBL" id="PPEA01000859">
    <property type="protein sequence ID" value="PQM44302.1"/>
    <property type="molecule type" value="Genomic_DNA"/>
</dbReference>
<evidence type="ECO:0000313" key="3">
    <source>
        <dbReference type="Proteomes" id="UP000238296"/>
    </source>
</evidence>
<evidence type="ECO:0000256" key="1">
    <source>
        <dbReference type="SAM" id="MobiDB-lite"/>
    </source>
</evidence>
<proteinExistence type="predicted"/>
<protein>
    <submittedName>
        <fullName evidence="2">Uncharacterized protein</fullName>
    </submittedName>
</protein>
<reference evidence="2 3" key="1">
    <citation type="journal article" date="2017" name="Int. J. Syst. Evol. Microbiol.">
        <title>Mycobacterium talmoniae sp. nov., a slowly growing mycobacterium isolated from human respiratory samples.</title>
        <authorList>
            <person name="Davidson R.M."/>
            <person name="DeGroote M.A."/>
            <person name="Marola J.L."/>
            <person name="Buss S."/>
            <person name="Jones V."/>
            <person name="McNeil M.R."/>
            <person name="Freifeld A.G."/>
            <person name="Elaine Epperson L."/>
            <person name="Hasan N.A."/>
            <person name="Jackson M."/>
            <person name="Iwen P.C."/>
            <person name="Salfinger M."/>
            <person name="Strong M."/>
        </authorList>
    </citation>
    <scope>NUCLEOTIDE SEQUENCE [LARGE SCALE GENOMIC DNA]</scope>
    <source>
        <strain evidence="2 3">ATCC BAA-2683</strain>
    </source>
</reference>
<name>A0A2S8BCC0_9MYCO</name>
<feature type="compositionally biased region" description="Low complexity" evidence="1">
    <location>
        <begin position="29"/>
        <end position="43"/>
    </location>
</feature>
<organism evidence="2 3">
    <name type="scientific">Mycobacterium talmoniae</name>
    <dbReference type="NCBI Taxonomy" id="1858794"/>
    <lineage>
        <taxon>Bacteria</taxon>
        <taxon>Bacillati</taxon>
        <taxon>Actinomycetota</taxon>
        <taxon>Actinomycetes</taxon>
        <taxon>Mycobacteriales</taxon>
        <taxon>Mycobacteriaceae</taxon>
        <taxon>Mycobacterium</taxon>
    </lineage>
</organism>
<gene>
    <name evidence="2" type="ORF">C1Y40_05541</name>
</gene>
<evidence type="ECO:0000313" key="2">
    <source>
        <dbReference type="EMBL" id="PQM44302.1"/>
    </source>
</evidence>
<dbReference type="AlphaFoldDB" id="A0A2S8BCC0"/>
<feature type="region of interest" description="Disordered" evidence="1">
    <location>
        <begin position="25"/>
        <end position="51"/>
    </location>
</feature>
<accession>A0A2S8BCC0</accession>